<protein>
    <submittedName>
        <fullName evidence="2">Uncharacterized protein</fullName>
    </submittedName>
</protein>
<dbReference type="AlphaFoldDB" id="A0A1I8BG85"/>
<evidence type="ECO:0000313" key="1">
    <source>
        <dbReference type="Proteomes" id="UP000095281"/>
    </source>
</evidence>
<organism evidence="1 2">
    <name type="scientific">Meloidogyne hapla</name>
    <name type="common">Root-knot nematode worm</name>
    <dbReference type="NCBI Taxonomy" id="6305"/>
    <lineage>
        <taxon>Eukaryota</taxon>
        <taxon>Metazoa</taxon>
        <taxon>Ecdysozoa</taxon>
        <taxon>Nematoda</taxon>
        <taxon>Chromadorea</taxon>
        <taxon>Rhabditida</taxon>
        <taxon>Tylenchina</taxon>
        <taxon>Tylenchomorpha</taxon>
        <taxon>Tylenchoidea</taxon>
        <taxon>Meloidogynidae</taxon>
        <taxon>Meloidogyninae</taxon>
        <taxon>Meloidogyne</taxon>
    </lineage>
</organism>
<dbReference type="Proteomes" id="UP000095281">
    <property type="component" value="Unplaced"/>
</dbReference>
<dbReference type="WBParaSite" id="MhA1_Contig2251.frz3.gene5">
    <property type="protein sequence ID" value="MhA1_Contig2251.frz3.gene5"/>
    <property type="gene ID" value="MhA1_Contig2251.frz3.gene5"/>
</dbReference>
<proteinExistence type="predicted"/>
<name>A0A1I8BG85_MELHA</name>
<sequence>MEGENFIDGLKEILKNFIGITEEVIPKHLTKYLLNLAKENKLKRFTCQLARHYHVPVVDTVENQLKTNDNVLEEFRSIIDRKLFCAEEIVDTSLYVYYYIN</sequence>
<accession>A0A1I8BG85</accession>
<keyword evidence="1" id="KW-1185">Reference proteome</keyword>
<evidence type="ECO:0000313" key="2">
    <source>
        <dbReference type="WBParaSite" id="MhA1_Contig2251.frz3.gene5"/>
    </source>
</evidence>
<reference evidence="2" key="1">
    <citation type="submission" date="2016-11" db="UniProtKB">
        <authorList>
            <consortium name="WormBaseParasite"/>
        </authorList>
    </citation>
    <scope>IDENTIFICATION</scope>
</reference>